<protein>
    <submittedName>
        <fullName evidence="1">Uncharacterized protein</fullName>
    </submittedName>
</protein>
<proteinExistence type="predicted"/>
<dbReference type="EMBL" id="CADCTZ010000470">
    <property type="protein sequence ID" value="CAA9346092.1"/>
    <property type="molecule type" value="Genomic_DNA"/>
</dbReference>
<sequence>MLNNRSQINNKSDRYLKARLKISFFCIDCPNYNWGLSPSPN</sequence>
<accession>A0A6J4LZT1</accession>
<evidence type="ECO:0000313" key="1">
    <source>
        <dbReference type="EMBL" id="CAA9346092.1"/>
    </source>
</evidence>
<gene>
    <name evidence="1" type="ORF">AVDCRST_MAG84-2625</name>
</gene>
<dbReference type="AlphaFoldDB" id="A0A6J4LZT1"/>
<name>A0A6J4LZT1_9CYAN</name>
<reference evidence="1" key="1">
    <citation type="submission" date="2020-02" db="EMBL/GenBank/DDBJ databases">
        <authorList>
            <person name="Meier V. D."/>
        </authorList>
    </citation>
    <scope>NUCLEOTIDE SEQUENCE</scope>
    <source>
        <strain evidence="1">AVDCRST_MAG84</strain>
    </source>
</reference>
<organism evidence="1">
    <name type="scientific">uncultured Microcoleus sp</name>
    <dbReference type="NCBI Taxonomy" id="259945"/>
    <lineage>
        <taxon>Bacteria</taxon>
        <taxon>Bacillati</taxon>
        <taxon>Cyanobacteriota</taxon>
        <taxon>Cyanophyceae</taxon>
        <taxon>Oscillatoriophycideae</taxon>
        <taxon>Oscillatoriales</taxon>
        <taxon>Microcoleaceae</taxon>
        <taxon>Microcoleus</taxon>
        <taxon>environmental samples</taxon>
    </lineage>
</organism>